<evidence type="ECO:0000313" key="2">
    <source>
        <dbReference type="EMBL" id="CAB9527864.1"/>
    </source>
</evidence>
<organism evidence="2 3">
    <name type="scientific">Seminavis robusta</name>
    <dbReference type="NCBI Taxonomy" id="568900"/>
    <lineage>
        <taxon>Eukaryota</taxon>
        <taxon>Sar</taxon>
        <taxon>Stramenopiles</taxon>
        <taxon>Ochrophyta</taxon>
        <taxon>Bacillariophyta</taxon>
        <taxon>Bacillariophyceae</taxon>
        <taxon>Bacillariophycidae</taxon>
        <taxon>Naviculales</taxon>
        <taxon>Naviculaceae</taxon>
        <taxon>Seminavis</taxon>
    </lineage>
</organism>
<evidence type="ECO:0000313" key="3">
    <source>
        <dbReference type="Proteomes" id="UP001153069"/>
    </source>
</evidence>
<gene>
    <name evidence="2" type="ORF">SEMRO_2094_G314210.1</name>
</gene>
<dbReference type="EMBL" id="CAICTM010002092">
    <property type="protein sequence ID" value="CAB9527864.1"/>
    <property type="molecule type" value="Genomic_DNA"/>
</dbReference>
<reference evidence="2" key="1">
    <citation type="submission" date="2020-06" db="EMBL/GenBank/DDBJ databases">
        <authorList>
            <consortium name="Plant Systems Biology data submission"/>
        </authorList>
    </citation>
    <scope>NUCLEOTIDE SEQUENCE</scope>
    <source>
        <strain evidence="2">D6</strain>
    </source>
</reference>
<name>A0A9N8EZG2_9STRA</name>
<dbReference type="AlphaFoldDB" id="A0A9N8EZG2"/>
<keyword evidence="3" id="KW-1185">Reference proteome</keyword>
<sequence length="303" mass="33520">MISHRGIMRFLSSDNPQLLLWLLATVASIPMVHAAEIVPGLNLVPNSVACCPTIPLVGPAWKLELTRAALQTSEHQDDFQPCSFYPALSRPMVVAFQPNGNINGWGDNNACQSFQGAYQLVAQEDHGPFHFGFRWNRWKMQPFSSCTLTTNEHAFMSGRSSTSNAVQCEPSDMDQFWSRLSNGVTTLVLTGRANMELQTRTGETLVLLEALDDSYLCQALPGQDEENPEVCDPDVSIPHLGLTDNILHDYLAMGDKDGEGELREQISSRPRSSGGRHCEMSLVAKTFLVALATATTIRHIFLW</sequence>
<protein>
    <submittedName>
        <fullName evidence="2">Uncharacterized protein</fullName>
    </submittedName>
</protein>
<comment type="caution">
    <text evidence="2">The sequence shown here is derived from an EMBL/GenBank/DDBJ whole genome shotgun (WGS) entry which is preliminary data.</text>
</comment>
<feature type="chain" id="PRO_5040232202" evidence="1">
    <location>
        <begin position="35"/>
        <end position="303"/>
    </location>
</feature>
<evidence type="ECO:0000256" key="1">
    <source>
        <dbReference type="SAM" id="SignalP"/>
    </source>
</evidence>
<accession>A0A9N8EZG2</accession>
<keyword evidence="1" id="KW-0732">Signal</keyword>
<proteinExistence type="predicted"/>
<feature type="signal peptide" evidence="1">
    <location>
        <begin position="1"/>
        <end position="34"/>
    </location>
</feature>
<dbReference type="Proteomes" id="UP001153069">
    <property type="component" value="Unassembled WGS sequence"/>
</dbReference>